<sequence length="316" mass="33761">MVDTAQHSNRSLAFSGAEWFAILKRVWTRFNENRLTLIAAGVAFFALLSLFPAITATIAVAGLFFDPAEITDPLQEFAAVLPDGAASIILDQATSVTGSDESGLGLAAILGLLLALYSASKGVENLMVGLNVAYAEKDERGLIRAKLTVFALTVFLVIGVIFSLGVMVVLPIVLNVLPLGGVVETVVRIVPWLVLLIFTIGAFSILFRYGPDRRSARWVYILPGAVLACLLWGAASVGFSIYADNFGSYQESFGTLAGAIVLLMWLWISALVVLLGAKLNAEIEAQHLMDTTVGRDRPRGQRGAVKADAFEGEQAG</sequence>
<keyword evidence="2" id="KW-1003">Cell membrane</keyword>
<name>A3VCN1_9RHOB</name>
<evidence type="ECO:0000256" key="6">
    <source>
        <dbReference type="SAM" id="MobiDB-lite"/>
    </source>
</evidence>
<evidence type="ECO:0000256" key="2">
    <source>
        <dbReference type="ARBA" id="ARBA00022475"/>
    </source>
</evidence>
<dbReference type="HOGENOM" id="CLU_045539_0_0_5"/>
<reference evidence="8 9" key="1">
    <citation type="journal article" date="2010" name="J. Bacteriol.">
        <title>Genome sequences of Pelagibaca bermudensis HTCC2601T and Maritimibacter alkaliphilus HTCC2654T, the type strains of two marine Roseobacter genera.</title>
        <authorList>
            <person name="Thrash J.C."/>
            <person name="Cho J.C."/>
            <person name="Ferriera S."/>
            <person name="Johnson J."/>
            <person name="Vergin K.L."/>
            <person name="Giovannoni S.J."/>
        </authorList>
    </citation>
    <scope>NUCLEOTIDE SEQUENCE [LARGE SCALE GENOMIC DNA]</scope>
    <source>
        <strain evidence="8 9">HTCC2654</strain>
    </source>
</reference>
<keyword evidence="4 7" id="KW-1133">Transmembrane helix</keyword>
<dbReference type="eggNOG" id="COG1295">
    <property type="taxonomic scope" value="Bacteria"/>
</dbReference>
<feature type="transmembrane region" description="Helical" evidence="7">
    <location>
        <begin position="102"/>
        <end position="119"/>
    </location>
</feature>
<feature type="transmembrane region" description="Helical" evidence="7">
    <location>
        <begin position="255"/>
        <end position="277"/>
    </location>
</feature>
<evidence type="ECO:0000256" key="4">
    <source>
        <dbReference type="ARBA" id="ARBA00022989"/>
    </source>
</evidence>
<evidence type="ECO:0000256" key="5">
    <source>
        <dbReference type="ARBA" id="ARBA00023136"/>
    </source>
</evidence>
<feature type="region of interest" description="Disordered" evidence="6">
    <location>
        <begin position="294"/>
        <end position="316"/>
    </location>
</feature>
<keyword evidence="5 7" id="KW-0472">Membrane</keyword>
<evidence type="ECO:0000313" key="8">
    <source>
        <dbReference type="EMBL" id="EAQ13899.1"/>
    </source>
</evidence>
<comment type="caution">
    <text evidence="8">The sequence shown here is derived from an EMBL/GenBank/DDBJ whole genome shotgun (WGS) entry which is preliminary data.</text>
</comment>
<dbReference type="RefSeq" id="WP_008332120.1">
    <property type="nucleotide sequence ID" value="NZ_CH902578.1"/>
</dbReference>
<dbReference type="AlphaFoldDB" id="A3VCN1"/>
<evidence type="ECO:0000256" key="7">
    <source>
        <dbReference type="SAM" id="Phobius"/>
    </source>
</evidence>
<dbReference type="PANTHER" id="PTHR30213:SF0">
    <property type="entry name" value="UPF0761 MEMBRANE PROTEIN YIHY"/>
    <property type="match status" value="1"/>
</dbReference>
<dbReference type="OrthoDB" id="9781030at2"/>
<organism evidence="8 9">
    <name type="scientific">Maritimibacter alkaliphilus HTCC2654</name>
    <dbReference type="NCBI Taxonomy" id="314271"/>
    <lineage>
        <taxon>Bacteria</taxon>
        <taxon>Pseudomonadati</taxon>
        <taxon>Pseudomonadota</taxon>
        <taxon>Alphaproteobacteria</taxon>
        <taxon>Rhodobacterales</taxon>
        <taxon>Roseobacteraceae</taxon>
        <taxon>Maritimibacter</taxon>
    </lineage>
</organism>
<dbReference type="STRING" id="314271.RB2654_12539"/>
<dbReference type="NCBIfam" id="TIGR00765">
    <property type="entry name" value="yihY_not_rbn"/>
    <property type="match status" value="1"/>
</dbReference>
<proteinExistence type="predicted"/>
<dbReference type="GO" id="GO:0005886">
    <property type="term" value="C:plasma membrane"/>
    <property type="evidence" value="ECO:0007669"/>
    <property type="project" value="UniProtKB-SubCell"/>
</dbReference>
<evidence type="ECO:0000256" key="3">
    <source>
        <dbReference type="ARBA" id="ARBA00022692"/>
    </source>
</evidence>
<accession>A3VCN1</accession>
<dbReference type="PANTHER" id="PTHR30213">
    <property type="entry name" value="INNER MEMBRANE PROTEIN YHJD"/>
    <property type="match status" value="1"/>
</dbReference>
<evidence type="ECO:0000256" key="1">
    <source>
        <dbReference type="ARBA" id="ARBA00004651"/>
    </source>
</evidence>
<feature type="transmembrane region" description="Helical" evidence="7">
    <location>
        <begin position="219"/>
        <end position="243"/>
    </location>
</feature>
<protein>
    <submittedName>
        <fullName evidence="8">Putative ribonuclease protein</fullName>
    </submittedName>
</protein>
<evidence type="ECO:0000313" key="9">
    <source>
        <dbReference type="Proteomes" id="UP000002931"/>
    </source>
</evidence>
<feature type="transmembrane region" description="Helical" evidence="7">
    <location>
        <begin position="147"/>
        <end position="177"/>
    </location>
</feature>
<dbReference type="PIRSF" id="PIRSF035875">
    <property type="entry name" value="RNase_BN"/>
    <property type="match status" value="1"/>
</dbReference>
<dbReference type="EMBL" id="AAMT01000003">
    <property type="protein sequence ID" value="EAQ13899.1"/>
    <property type="molecule type" value="Genomic_DNA"/>
</dbReference>
<feature type="transmembrane region" description="Helical" evidence="7">
    <location>
        <begin position="189"/>
        <end position="207"/>
    </location>
</feature>
<dbReference type="Pfam" id="PF03631">
    <property type="entry name" value="Virul_fac_BrkB"/>
    <property type="match status" value="1"/>
</dbReference>
<keyword evidence="9" id="KW-1185">Reference proteome</keyword>
<gene>
    <name evidence="8" type="ORF">RB2654_12539</name>
</gene>
<dbReference type="InterPro" id="IPR017039">
    <property type="entry name" value="Virul_fac_BrkB"/>
</dbReference>
<keyword evidence="3 7" id="KW-0812">Transmembrane</keyword>
<feature type="transmembrane region" description="Helical" evidence="7">
    <location>
        <begin position="35"/>
        <end position="65"/>
    </location>
</feature>
<dbReference type="Proteomes" id="UP000002931">
    <property type="component" value="Unassembled WGS sequence"/>
</dbReference>
<comment type="subcellular location">
    <subcellularLocation>
        <location evidence="1">Cell membrane</location>
        <topology evidence="1">Multi-pass membrane protein</topology>
    </subcellularLocation>
</comment>